<sequence length="80" mass="8254">MVAVHLWSSLTRFTDGKRVVEVPGVTAGELLSGLKAAYPGLGPVLDGGVSVVIDDAIAPSLHTPVPDGAEVYLMQRLKGG</sequence>
<proteinExistence type="predicted"/>
<dbReference type="InterPro" id="IPR016155">
    <property type="entry name" value="Mopterin_synth/thiamin_S_b"/>
</dbReference>
<gene>
    <name evidence="1" type="ORF">KB874_05520</name>
</gene>
<dbReference type="RefSeq" id="WP_212535560.1">
    <property type="nucleotide sequence ID" value="NZ_JAGTUU010000002.1"/>
</dbReference>
<evidence type="ECO:0000313" key="2">
    <source>
        <dbReference type="Proteomes" id="UP000681356"/>
    </source>
</evidence>
<dbReference type="InterPro" id="IPR003749">
    <property type="entry name" value="ThiS/MoaD-like"/>
</dbReference>
<organism evidence="1 2">
    <name type="scientific">Thetidibacter halocola</name>
    <dbReference type="NCBI Taxonomy" id="2827239"/>
    <lineage>
        <taxon>Bacteria</taxon>
        <taxon>Pseudomonadati</taxon>
        <taxon>Pseudomonadota</taxon>
        <taxon>Alphaproteobacteria</taxon>
        <taxon>Rhodobacterales</taxon>
        <taxon>Roseobacteraceae</taxon>
        <taxon>Thetidibacter</taxon>
    </lineage>
</organism>
<protein>
    <submittedName>
        <fullName evidence="1">MoaD/ThiS family protein</fullName>
    </submittedName>
</protein>
<dbReference type="InterPro" id="IPR012675">
    <property type="entry name" value="Beta-grasp_dom_sf"/>
</dbReference>
<reference evidence="1" key="1">
    <citation type="submission" date="2021-04" db="EMBL/GenBank/DDBJ databases">
        <authorList>
            <person name="Yoon J."/>
        </authorList>
    </citation>
    <scope>NUCLEOTIDE SEQUENCE</scope>
    <source>
        <strain evidence="1">KMU-90</strain>
    </source>
</reference>
<accession>A0A8J8B6Q9</accession>
<dbReference type="CDD" id="cd17040">
    <property type="entry name" value="Ubl_MoaD_like"/>
    <property type="match status" value="1"/>
</dbReference>
<dbReference type="Proteomes" id="UP000681356">
    <property type="component" value="Unassembled WGS sequence"/>
</dbReference>
<dbReference type="SUPFAM" id="SSF54285">
    <property type="entry name" value="MoaD/ThiS"/>
    <property type="match status" value="1"/>
</dbReference>
<evidence type="ECO:0000313" key="1">
    <source>
        <dbReference type="EMBL" id="MBS0123587.1"/>
    </source>
</evidence>
<dbReference type="Pfam" id="PF02597">
    <property type="entry name" value="ThiS"/>
    <property type="match status" value="1"/>
</dbReference>
<comment type="caution">
    <text evidence="1">The sequence shown here is derived from an EMBL/GenBank/DDBJ whole genome shotgun (WGS) entry which is preliminary data.</text>
</comment>
<name>A0A8J8B6Q9_9RHOB</name>
<dbReference type="EMBL" id="JAGTUU010000002">
    <property type="protein sequence ID" value="MBS0123587.1"/>
    <property type="molecule type" value="Genomic_DNA"/>
</dbReference>
<dbReference type="Gene3D" id="3.10.20.30">
    <property type="match status" value="1"/>
</dbReference>
<keyword evidence="2" id="KW-1185">Reference proteome</keyword>
<dbReference type="AlphaFoldDB" id="A0A8J8B6Q9"/>